<dbReference type="OrthoDB" id="9997646at2"/>
<name>A0A653B2M9_ECTOL</name>
<dbReference type="AlphaFoldDB" id="A0A653B2M9"/>
<protein>
    <submittedName>
        <fullName evidence="1">Uncharacterized protein</fullName>
    </submittedName>
</protein>
<sequence>MSIKLYARQLSILLLGIIVPLIALSLAFQNISTLSTSISFTSDPKSTVELLKEAKEIIKEGNDYYLFSLIYTEHANQNTMVNKQTMKVSIMQIGFAVISIGMMFIVLGIDAGGAEGTSDIAGVKINFKTASTGVVVFVAGTTMATLGGVLKNDYGTVPIPKYHFPNDTAALERLKGYLEDCRLQKDVKTEECFLAMFKQIHTDI</sequence>
<proteinExistence type="predicted"/>
<gene>
    <name evidence="1" type="ORF">POT9AD_1948</name>
</gene>
<organism evidence="1">
    <name type="scientific">Ectopseudomonas oleovorans</name>
    <name type="common">Pseudomonas oleovorans</name>
    <dbReference type="NCBI Taxonomy" id="301"/>
    <lineage>
        <taxon>Bacteria</taxon>
        <taxon>Pseudomonadati</taxon>
        <taxon>Pseudomonadota</taxon>
        <taxon>Gammaproteobacteria</taxon>
        <taxon>Pseudomonadales</taxon>
        <taxon>Pseudomonadaceae</taxon>
        <taxon>Ectopseudomonas</taxon>
    </lineage>
</organism>
<reference evidence="1" key="1">
    <citation type="submission" date="2018-11" db="EMBL/GenBank/DDBJ databases">
        <authorList>
            <consortium name="Genoscope - CEA"/>
            <person name="William W."/>
        </authorList>
    </citation>
    <scope>NUCLEOTIDE SEQUENCE [LARGE SCALE GENOMIC DNA]</scope>
    <source>
        <strain evidence="1">T9AD</strain>
    </source>
</reference>
<evidence type="ECO:0000313" key="1">
    <source>
        <dbReference type="EMBL" id="VDN62928.1"/>
    </source>
</evidence>
<accession>A0A653B2M9</accession>
<dbReference type="EMBL" id="LR130779">
    <property type="protein sequence ID" value="VDN62928.1"/>
    <property type="molecule type" value="Genomic_DNA"/>
</dbReference>